<keyword evidence="2" id="KW-0560">Oxidoreductase</keyword>
<dbReference type="InterPro" id="IPR009078">
    <property type="entry name" value="Ferritin-like_SF"/>
</dbReference>
<dbReference type="Proteomes" id="UP001240643">
    <property type="component" value="Unassembled WGS sequence"/>
</dbReference>
<proteinExistence type="predicted"/>
<name>A0ABU0LZ24_9BACT</name>
<comment type="caution">
    <text evidence="2">The sequence shown here is derived from an EMBL/GenBank/DDBJ whole genome shotgun (WGS) entry which is preliminary data.</text>
</comment>
<feature type="domain" description="Ferritin-like diiron" evidence="1">
    <location>
        <begin position="9"/>
        <end position="156"/>
    </location>
</feature>
<reference evidence="2" key="1">
    <citation type="submission" date="2023-07" db="EMBL/GenBank/DDBJ databases">
        <title>Genomic Encyclopedia of Type Strains, Phase IV (KMG-IV): sequencing the most valuable type-strain genomes for metagenomic binning, comparative biology and taxonomic classification.</title>
        <authorList>
            <person name="Goeker M."/>
        </authorList>
    </citation>
    <scope>NUCLEOTIDE SEQUENCE [LARGE SCALE GENOMIC DNA]</scope>
    <source>
        <strain evidence="2">DSM 21204</strain>
    </source>
</reference>
<evidence type="ECO:0000313" key="3">
    <source>
        <dbReference type="Proteomes" id="UP001240643"/>
    </source>
</evidence>
<dbReference type="GO" id="GO:0016491">
    <property type="term" value="F:oxidoreductase activity"/>
    <property type="evidence" value="ECO:0007669"/>
    <property type="project" value="UniProtKB-KW"/>
</dbReference>
<dbReference type="InterPro" id="IPR008331">
    <property type="entry name" value="Ferritin_DPS_dom"/>
</dbReference>
<gene>
    <name evidence="2" type="ORF">J2Z62_000370</name>
</gene>
<evidence type="ECO:0000313" key="2">
    <source>
        <dbReference type="EMBL" id="MDQ0513932.1"/>
    </source>
</evidence>
<dbReference type="InterPro" id="IPR012347">
    <property type="entry name" value="Ferritin-like"/>
</dbReference>
<evidence type="ECO:0000259" key="1">
    <source>
        <dbReference type="PROSITE" id="PS50905"/>
    </source>
</evidence>
<organism evidence="2 3">
    <name type="scientific">Mycoplasmoides fastidiosum</name>
    <dbReference type="NCBI Taxonomy" id="92758"/>
    <lineage>
        <taxon>Bacteria</taxon>
        <taxon>Bacillati</taxon>
        <taxon>Mycoplasmatota</taxon>
        <taxon>Mycoplasmoidales</taxon>
        <taxon>Mycoplasmoidaceae</taxon>
        <taxon>Mycoplasmoides</taxon>
    </lineage>
</organism>
<sequence length="182" mass="21186">MNKSKGLMNFTGSKTWNLVNDQYNREFATAMLFFEYAAEADRLGMTNFSNLLQNWAKEELEHAGVFYEYLDSRDSWAKTNDLALTKLLKPFNHPREIAQALSEYQASVSDIMVEIANVAIAEKDPATLYFIEHFVKDQIIEEKKCIEINDAFENSQDLTTADLMLRKIDRKYHQPQEKPHEH</sequence>
<protein>
    <submittedName>
        <fullName evidence="2">Ferritin</fullName>
        <ecNumber evidence="2">1.16.3.2</ecNumber>
    </submittedName>
</protein>
<dbReference type="Gene3D" id="1.20.1260.10">
    <property type="match status" value="1"/>
</dbReference>
<dbReference type="EMBL" id="JAUSWO010000001">
    <property type="protein sequence ID" value="MDQ0513932.1"/>
    <property type="molecule type" value="Genomic_DNA"/>
</dbReference>
<dbReference type="RefSeq" id="WP_256547374.1">
    <property type="nucleotide sequence ID" value="NZ_CP101809.1"/>
</dbReference>
<dbReference type="Pfam" id="PF00210">
    <property type="entry name" value="Ferritin"/>
    <property type="match status" value="1"/>
</dbReference>
<accession>A0ABU0LZ24</accession>
<dbReference type="PROSITE" id="PS50905">
    <property type="entry name" value="FERRITIN_LIKE"/>
    <property type="match status" value="1"/>
</dbReference>
<dbReference type="InterPro" id="IPR009040">
    <property type="entry name" value="Ferritin-like_diiron"/>
</dbReference>
<keyword evidence="3" id="KW-1185">Reference proteome</keyword>
<dbReference type="EC" id="1.16.3.2" evidence="2"/>
<dbReference type="SUPFAM" id="SSF47240">
    <property type="entry name" value="Ferritin-like"/>
    <property type="match status" value="1"/>
</dbReference>